<sequence length="51" mass="5967">DWTKQFKLGTITVTNLFKLQKLAYKYNKKDLIQGIKKVILEKGLNNNQINT</sequence>
<dbReference type="EMBL" id="CAJVPS010023963">
    <property type="protein sequence ID" value="CAG8714985.1"/>
    <property type="molecule type" value="Genomic_DNA"/>
</dbReference>
<dbReference type="Proteomes" id="UP000789508">
    <property type="component" value="Unassembled WGS sequence"/>
</dbReference>
<gene>
    <name evidence="1" type="ORF">ALEPTO_LOCUS12036</name>
</gene>
<protein>
    <submittedName>
        <fullName evidence="1">832_t:CDS:1</fullName>
    </submittedName>
</protein>
<keyword evidence="2" id="KW-1185">Reference proteome</keyword>
<dbReference type="AlphaFoldDB" id="A0A9N9I0T2"/>
<reference evidence="1" key="1">
    <citation type="submission" date="2021-06" db="EMBL/GenBank/DDBJ databases">
        <authorList>
            <person name="Kallberg Y."/>
            <person name="Tangrot J."/>
            <person name="Rosling A."/>
        </authorList>
    </citation>
    <scope>NUCLEOTIDE SEQUENCE</scope>
    <source>
        <strain evidence="1">FL130A</strain>
    </source>
</reference>
<accession>A0A9N9I0T2</accession>
<name>A0A9N9I0T2_9GLOM</name>
<organism evidence="1 2">
    <name type="scientific">Ambispora leptoticha</name>
    <dbReference type="NCBI Taxonomy" id="144679"/>
    <lineage>
        <taxon>Eukaryota</taxon>
        <taxon>Fungi</taxon>
        <taxon>Fungi incertae sedis</taxon>
        <taxon>Mucoromycota</taxon>
        <taxon>Glomeromycotina</taxon>
        <taxon>Glomeromycetes</taxon>
        <taxon>Archaeosporales</taxon>
        <taxon>Ambisporaceae</taxon>
        <taxon>Ambispora</taxon>
    </lineage>
</organism>
<feature type="non-terminal residue" evidence="1">
    <location>
        <position position="1"/>
    </location>
</feature>
<comment type="caution">
    <text evidence="1">The sequence shown here is derived from an EMBL/GenBank/DDBJ whole genome shotgun (WGS) entry which is preliminary data.</text>
</comment>
<evidence type="ECO:0000313" key="2">
    <source>
        <dbReference type="Proteomes" id="UP000789508"/>
    </source>
</evidence>
<evidence type="ECO:0000313" key="1">
    <source>
        <dbReference type="EMBL" id="CAG8714985.1"/>
    </source>
</evidence>
<proteinExistence type="predicted"/>